<feature type="active site" description="Nucleophile" evidence="4">
    <location>
        <position position="39"/>
    </location>
</feature>
<feature type="short sequence motif" description="DGA/G" evidence="4">
    <location>
        <begin position="176"/>
        <end position="178"/>
    </location>
</feature>
<sequence>MGKTALVLAGGGSRGSYELGVWQALREMDIGIDIVTGTSIGAINGSLITQGDYETAVALWDKIETSHVFDVQIDEQQNVRQKVVQTYRTFVRNFIKHGGTGSNPLKETLSSYFDEEKIRSSPIDYGVVTMEMDSRKPHELYKNEMPKGKMIDYILASASIYPAIKPYLIDGIRYIDGAYYDNLPVKMALARGATNIIAVDLEAFGVVKKEELRLARQVKLIRSYWDLGPTLVFDRMTIRRNIRLGYLDTLKAYGAYDGHAYTFICGFAKKLTQDFSKKAEEAGILLHNTTDKNSMLDKMFWGRITKFLVERGVTETNTSNIALVCAEVAGETFGLSSEKIYSQDIWLKRLKKEVDAVQIPDKLKGSTDNKQGILDTLRDTTTLFNKRVRTKYAALVIKEILKTQDTQKLLTNVTIMPDAFFGGAYLVLQNLV</sequence>
<evidence type="ECO:0000313" key="6">
    <source>
        <dbReference type="EMBL" id="SEM65553.1"/>
    </source>
</evidence>
<proteinExistence type="predicted"/>
<evidence type="ECO:0000256" key="1">
    <source>
        <dbReference type="ARBA" id="ARBA00022801"/>
    </source>
</evidence>
<dbReference type="PANTHER" id="PTHR14226">
    <property type="entry name" value="NEUROPATHY TARGET ESTERASE/SWISS CHEESE D.MELANOGASTER"/>
    <property type="match status" value="1"/>
</dbReference>
<dbReference type="PANTHER" id="PTHR14226:SF29">
    <property type="entry name" value="NEUROPATHY TARGET ESTERASE SWS"/>
    <property type="match status" value="1"/>
</dbReference>
<dbReference type="GO" id="GO:0016787">
    <property type="term" value="F:hydrolase activity"/>
    <property type="evidence" value="ECO:0007669"/>
    <property type="project" value="UniProtKB-UniRule"/>
</dbReference>
<feature type="short sequence motif" description="GXGXXG" evidence="4">
    <location>
        <begin position="10"/>
        <end position="15"/>
    </location>
</feature>
<gene>
    <name evidence="6" type="ORF">SAMN05216180_1108</name>
</gene>
<dbReference type="CDD" id="cd07209">
    <property type="entry name" value="Pat_hypo_Ecoli_Z1214_like"/>
    <property type="match status" value="1"/>
</dbReference>
<keyword evidence="3 4" id="KW-0443">Lipid metabolism</keyword>
<dbReference type="InterPro" id="IPR002641">
    <property type="entry name" value="PNPLA_dom"/>
</dbReference>
<evidence type="ECO:0000313" key="7">
    <source>
        <dbReference type="Proteomes" id="UP000199158"/>
    </source>
</evidence>
<name>A0A1H8A4S1_9FIRM</name>
<dbReference type="InterPro" id="IPR050301">
    <property type="entry name" value="NTE"/>
</dbReference>
<evidence type="ECO:0000259" key="5">
    <source>
        <dbReference type="PROSITE" id="PS51635"/>
    </source>
</evidence>
<dbReference type="Gene3D" id="3.40.1090.10">
    <property type="entry name" value="Cytosolic phospholipase A2 catalytic domain"/>
    <property type="match status" value="2"/>
</dbReference>
<protein>
    <submittedName>
        <fullName evidence="6">Patatin-like phospholipase</fullName>
    </submittedName>
</protein>
<dbReference type="GO" id="GO:0016042">
    <property type="term" value="P:lipid catabolic process"/>
    <property type="evidence" value="ECO:0007669"/>
    <property type="project" value="UniProtKB-UniRule"/>
</dbReference>
<feature type="active site" description="Proton acceptor" evidence="4">
    <location>
        <position position="176"/>
    </location>
</feature>
<evidence type="ECO:0000256" key="3">
    <source>
        <dbReference type="ARBA" id="ARBA00023098"/>
    </source>
</evidence>
<keyword evidence="2 4" id="KW-0442">Lipid degradation</keyword>
<dbReference type="SUPFAM" id="SSF52151">
    <property type="entry name" value="FabD/lysophospholipase-like"/>
    <property type="match status" value="1"/>
</dbReference>
<dbReference type="OrthoDB" id="9770965at2"/>
<keyword evidence="1 4" id="KW-0378">Hydrolase</keyword>
<dbReference type="AlphaFoldDB" id="A0A1H8A4S1"/>
<feature type="short sequence motif" description="GXSXG" evidence="4">
    <location>
        <begin position="37"/>
        <end position="41"/>
    </location>
</feature>
<reference evidence="6 7" key="1">
    <citation type="submission" date="2016-10" db="EMBL/GenBank/DDBJ databases">
        <authorList>
            <person name="de Groot N.N."/>
        </authorList>
    </citation>
    <scope>NUCLEOTIDE SEQUENCE [LARGE SCALE GENOMIC DNA]</scope>
    <source>
        <strain evidence="6 7">CGMCC 1.5070</strain>
    </source>
</reference>
<dbReference type="RefSeq" id="WP_092752444.1">
    <property type="nucleotide sequence ID" value="NZ_FOCG01000001.1"/>
</dbReference>
<dbReference type="InterPro" id="IPR016035">
    <property type="entry name" value="Acyl_Trfase/lysoPLipase"/>
</dbReference>
<dbReference type="PROSITE" id="PS51635">
    <property type="entry name" value="PNPLA"/>
    <property type="match status" value="1"/>
</dbReference>
<dbReference type="EMBL" id="FOCG01000001">
    <property type="protein sequence ID" value="SEM65553.1"/>
    <property type="molecule type" value="Genomic_DNA"/>
</dbReference>
<evidence type="ECO:0000256" key="4">
    <source>
        <dbReference type="PROSITE-ProRule" id="PRU01161"/>
    </source>
</evidence>
<feature type="domain" description="PNPLA" evidence="5">
    <location>
        <begin position="6"/>
        <end position="189"/>
    </location>
</feature>
<keyword evidence="7" id="KW-1185">Reference proteome</keyword>
<evidence type="ECO:0000256" key="2">
    <source>
        <dbReference type="ARBA" id="ARBA00022963"/>
    </source>
</evidence>
<accession>A0A1H8A4S1</accession>
<dbReference type="Pfam" id="PF01734">
    <property type="entry name" value="Patatin"/>
    <property type="match status" value="1"/>
</dbReference>
<dbReference type="STRING" id="474960.SAMN05216180_1108"/>
<organism evidence="6 7">
    <name type="scientific">Hydrogenoanaerobacterium saccharovorans</name>
    <dbReference type="NCBI Taxonomy" id="474960"/>
    <lineage>
        <taxon>Bacteria</taxon>
        <taxon>Bacillati</taxon>
        <taxon>Bacillota</taxon>
        <taxon>Clostridia</taxon>
        <taxon>Eubacteriales</taxon>
        <taxon>Oscillospiraceae</taxon>
        <taxon>Hydrogenoanaerobacterium</taxon>
    </lineage>
</organism>
<dbReference type="Proteomes" id="UP000199158">
    <property type="component" value="Unassembled WGS sequence"/>
</dbReference>